<dbReference type="InterPro" id="IPR002575">
    <property type="entry name" value="Aminoglycoside_PTrfase"/>
</dbReference>
<organism evidence="2 3">
    <name type="scientific">Legionella waltersii</name>
    <dbReference type="NCBI Taxonomy" id="66969"/>
    <lineage>
        <taxon>Bacteria</taxon>
        <taxon>Pseudomonadati</taxon>
        <taxon>Pseudomonadota</taxon>
        <taxon>Gammaproteobacteria</taxon>
        <taxon>Legionellales</taxon>
        <taxon>Legionellaceae</taxon>
        <taxon>Legionella</taxon>
    </lineage>
</organism>
<dbReference type="EMBL" id="LNZB01000060">
    <property type="protein sequence ID" value="KTD74900.1"/>
    <property type="molecule type" value="Genomic_DNA"/>
</dbReference>
<reference evidence="2 3" key="1">
    <citation type="submission" date="2015-11" db="EMBL/GenBank/DDBJ databases">
        <title>Genomic analysis of 38 Legionella species identifies large and diverse effector repertoires.</title>
        <authorList>
            <person name="Burstein D."/>
            <person name="Amaro F."/>
            <person name="Zusman T."/>
            <person name="Lifshitz Z."/>
            <person name="Cohen O."/>
            <person name="Gilbert J.A."/>
            <person name="Pupko T."/>
            <person name="Shuman H.A."/>
            <person name="Segal G."/>
        </authorList>
    </citation>
    <scope>NUCLEOTIDE SEQUENCE [LARGE SCALE GENOMIC DNA]</scope>
    <source>
        <strain evidence="2 3">ATCC 51914</strain>
    </source>
</reference>
<dbReference type="Gene3D" id="3.90.1200.10">
    <property type="match status" value="1"/>
</dbReference>
<protein>
    <submittedName>
        <fullName evidence="2">Aminoglycoside phosphotransferase</fullName>
    </submittedName>
</protein>
<evidence type="ECO:0000313" key="3">
    <source>
        <dbReference type="Proteomes" id="UP000054729"/>
    </source>
</evidence>
<dbReference type="GO" id="GO:0016740">
    <property type="term" value="F:transferase activity"/>
    <property type="evidence" value="ECO:0007669"/>
    <property type="project" value="UniProtKB-KW"/>
</dbReference>
<gene>
    <name evidence="2" type="ORF">Lwal_2941</name>
</gene>
<keyword evidence="3" id="KW-1185">Reference proteome</keyword>
<evidence type="ECO:0000259" key="1">
    <source>
        <dbReference type="Pfam" id="PF01636"/>
    </source>
</evidence>
<dbReference type="InterPro" id="IPR051678">
    <property type="entry name" value="AGP_Transferase"/>
</dbReference>
<dbReference type="RefSeq" id="WP_058481551.1">
    <property type="nucleotide sequence ID" value="NZ_CAAAIQ010000010.1"/>
</dbReference>
<feature type="domain" description="Aminoglycoside phosphotransferase" evidence="1">
    <location>
        <begin position="36"/>
        <end position="266"/>
    </location>
</feature>
<dbReference type="Proteomes" id="UP000054729">
    <property type="component" value="Unassembled WGS sequence"/>
</dbReference>
<dbReference type="AlphaFoldDB" id="A0A0W1A0P2"/>
<accession>A0A0W1A0P2</accession>
<dbReference type="PATRIC" id="fig|66969.6.peg.3194"/>
<dbReference type="STRING" id="66969.Lwal_2941"/>
<dbReference type="Pfam" id="PF01636">
    <property type="entry name" value="APH"/>
    <property type="match status" value="1"/>
</dbReference>
<dbReference type="PANTHER" id="PTHR21310:SF42">
    <property type="entry name" value="BIFUNCTIONAL AAC_APH"/>
    <property type="match status" value="1"/>
</dbReference>
<evidence type="ECO:0000313" key="2">
    <source>
        <dbReference type="EMBL" id="KTD74900.1"/>
    </source>
</evidence>
<comment type="caution">
    <text evidence="2">The sequence shown here is derived from an EMBL/GenBank/DDBJ whole genome shotgun (WGS) entry which is preliminary data.</text>
</comment>
<dbReference type="OrthoDB" id="3806873at2"/>
<dbReference type="CDD" id="cd05155">
    <property type="entry name" value="APH_ChoK_like_1"/>
    <property type="match status" value="1"/>
</dbReference>
<dbReference type="SUPFAM" id="SSF56112">
    <property type="entry name" value="Protein kinase-like (PK-like)"/>
    <property type="match status" value="1"/>
</dbReference>
<sequence length="304" mass="35092">MAKMHENELEIDEGLVHKLLKNQCSHWANLPINPILSSGTDNALFRLGSEYVVRLPRIEWAPGSINKSINKEYEWIPKIARLLKISVSEPLFKGNPEEFYPWFWTVTKWNEGHNPNFEEDKEYELLAKDLALFLNDLHKIKLSDGPTSRRGISLKTKELDEETRKAIGELEGEIDLQSIASLWNQLSNVPYWNKEPVWVHGDFLPGNILVQGNRLNAVIDFSDLGIGDPACDLVIAWSLLNSHSRRIFRENLQHIDDDTWERGKGWALSIALIMLPYYKNSNPVLATLARRMLENVKEKKTYDY</sequence>
<dbReference type="InterPro" id="IPR011009">
    <property type="entry name" value="Kinase-like_dom_sf"/>
</dbReference>
<name>A0A0W1A0P2_9GAMM</name>
<proteinExistence type="predicted"/>
<dbReference type="PANTHER" id="PTHR21310">
    <property type="entry name" value="AMINOGLYCOSIDE PHOSPHOTRANSFERASE-RELATED-RELATED"/>
    <property type="match status" value="1"/>
</dbReference>
<keyword evidence="2" id="KW-0808">Transferase</keyword>
<dbReference type="Gene3D" id="3.30.200.20">
    <property type="entry name" value="Phosphorylase Kinase, domain 1"/>
    <property type="match status" value="1"/>
</dbReference>